<evidence type="ECO:0000313" key="2">
    <source>
        <dbReference type="Proteomes" id="UP000824782"/>
    </source>
</evidence>
<sequence>MKGQELCLINIYGPQSKWDRKCLFMRIKPYLFTSRQVVFNAVTRSQDRGGSRNKLTYDSVALNSIASEARLVDVHIRHTPGHAGFTYYRGSCRSRIHRFYLKEEAISSAVSDVEVELLR</sequence>
<proteinExistence type="predicted"/>
<gene>
    <name evidence="1" type="ORF">GDO81_023018</name>
</gene>
<comment type="caution">
    <text evidence="1">The sequence shown here is derived from an EMBL/GenBank/DDBJ whole genome shotgun (WGS) entry which is preliminary data.</text>
</comment>
<dbReference type="Proteomes" id="UP000824782">
    <property type="component" value="Unassembled WGS sequence"/>
</dbReference>
<keyword evidence="2" id="KW-1185">Reference proteome</keyword>
<dbReference type="AlphaFoldDB" id="A0AAV6Z4S9"/>
<name>A0AAV6Z4S9_ENGPU</name>
<dbReference type="Gene3D" id="3.60.10.10">
    <property type="entry name" value="Endonuclease/exonuclease/phosphatase"/>
    <property type="match status" value="1"/>
</dbReference>
<dbReference type="EMBL" id="WNYA01002530">
    <property type="protein sequence ID" value="KAG8544141.1"/>
    <property type="molecule type" value="Genomic_DNA"/>
</dbReference>
<accession>A0AAV6Z4S9</accession>
<evidence type="ECO:0000313" key="1">
    <source>
        <dbReference type="EMBL" id="KAG8544141.1"/>
    </source>
</evidence>
<dbReference type="InterPro" id="IPR036691">
    <property type="entry name" value="Endo/exonu/phosph_ase_sf"/>
</dbReference>
<reference evidence="1" key="1">
    <citation type="thesis" date="2020" institute="ProQuest LLC" country="789 East Eisenhower Parkway, Ann Arbor, MI, USA">
        <title>Comparative Genomics and Chromosome Evolution.</title>
        <authorList>
            <person name="Mudd A.B."/>
        </authorList>
    </citation>
    <scope>NUCLEOTIDE SEQUENCE</scope>
    <source>
        <strain evidence="1">237g6f4</strain>
        <tissue evidence="1">Blood</tissue>
    </source>
</reference>
<organism evidence="1 2">
    <name type="scientific">Engystomops pustulosus</name>
    <name type="common">Tungara frog</name>
    <name type="synonym">Physalaemus pustulosus</name>
    <dbReference type="NCBI Taxonomy" id="76066"/>
    <lineage>
        <taxon>Eukaryota</taxon>
        <taxon>Metazoa</taxon>
        <taxon>Chordata</taxon>
        <taxon>Craniata</taxon>
        <taxon>Vertebrata</taxon>
        <taxon>Euteleostomi</taxon>
        <taxon>Amphibia</taxon>
        <taxon>Batrachia</taxon>
        <taxon>Anura</taxon>
        <taxon>Neobatrachia</taxon>
        <taxon>Hyloidea</taxon>
        <taxon>Leptodactylidae</taxon>
        <taxon>Leiuperinae</taxon>
        <taxon>Engystomops</taxon>
    </lineage>
</organism>
<protein>
    <submittedName>
        <fullName evidence="1">Uncharacterized protein</fullName>
    </submittedName>
</protein>